<feature type="transmembrane region" description="Helical" evidence="3">
    <location>
        <begin position="122"/>
        <end position="147"/>
    </location>
</feature>
<organism evidence="4">
    <name type="scientific">Oppiella nova</name>
    <dbReference type="NCBI Taxonomy" id="334625"/>
    <lineage>
        <taxon>Eukaryota</taxon>
        <taxon>Metazoa</taxon>
        <taxon>Ecdysozoa</taxon>
        <taxon>Arthropoda</taxon>
        <taxon>Chelicerata</taxon>
        <taxon>Arachnida</taxon>
        <taxon>Acari</taxon>
        <taxon>Acariformes</taxon>
        <taxon>Sarcoptiformes</taxon>
        <taxon>Oribatida</taxon>
        <taxon>Brachypylina</taxon>
        <taxon>Oppioidea</taxon>
        <taxon>Oppiidae</taxon>
        <taxon>Oppiella</taxon>
    </lineage>
</organism>
<protein>
    <recommendedName>
        <fullName evidence="6">Solute carrier organic anion transporter family member</fullName>
    </recommendedName>
</protein>
<keyword evidence="1" id="KW-1015">Disulfide bond</keyword>
<dbReference type="PANTHER" id="PTHR11388:SF142">
    <property type="entry name" value="SOLUTE CARRIER ORGANIC ANION TRANSPORTER FAMILY MEMBER 5A1"/>
    <property type="match status" value="1"/>
</dbReference>
<keyword evidence="5" id="KW-1185">Reference proteome</keyword>
<dbReference type="GO" id="GO:0043252">
    <property type="term" value="P:sodium-independent organic anion transport"/>
    <property type="evidence" value="ECO:0007669"/>
    <property type="project" value="TreeGrafter"/>
</dbReference>
<feature type="compositionally biased region" description="Basic residues" evidence="2">
    <location>
        <begin position="60"/>
        <end position="69"/>
    </location>
</feature>
<dbReference type="GO" id="GO:0016323">
    <property type="term" value="C:basolateral plasma membrane"/>
    <property type="evidence" value="ECO:0007669"/>
    <property type="project" value="TreeGrafter"/>
</dbReference>
<feature type="transmembrane region" description="Helical" evidence="3">
    <location>
        <begin position="280"/>
        <end position="305"/>
    </location>
</feature>
<evidence type="ECO:0000313" key="5">
    <source>
        <dbReference type="Proteomes" id="UP000728032"/>
    </source>
</evidence>
<dbReference type="InterPro" id="IPR004156">
    <property type="entry name" value="OATP"/>
</dbReference>
<dbReference type="Proteomes" id="UP000728032">
    <property type="component" value="Unassembled WGS sequence"/>
</dbReference>
<sequence>MSSTTGCCDIIRHNIGDNRVDDRQEANAMSGPFLPNSPTIENPPRAMTLALGSGPSTLSHRTRGHKRTKSAGNNSLRESSLYTATGDVNSGTLAIDQQNGLQSDEPPNCGFMSFRPRCLQQMATIQVFVFFCSILVTLQQALSSGYFNSVITTIEKRFDFPSKVTGAIVSTFELGNLLTIIFVSYFGTYRHIPQWIGKGILITGIGSIVFAIPHFMDIHNPLGACHNVNVSGPLSDNTCRIPTPALSSPVLQKASHFINPVPPNNDPTCVEGGTYNAPHILIFILAMILIGCGGTPIFTLGTTYIDDHVKKESSSMYIGMHCTYHRKPNHTPFLLGGYFIQVHENSFGSGTVPLDISPGHPKWIGAWWAGFIMLGILLIIISIPFFAFPKSLKPKSRSDKHMRSLQSAEPEDQLIHKTKYMANESSANNSMSRSRSPAQHKPEYGRNLKEIPACMWRLLTNPVYMTTCLGSCMELAIVSGFLVFLPKYLETQFSLGKSEANYKRPP</sequence>
<reference evidence="4" key="1">
    <citation type="submission" date="2020-11" db="EMBL/GenBank/DDBJ databases">
        <authorList>
            <person name="Tran Van P."/>
        </authorList>
    </citation>
    <scope>NUCLEOTIDE SEQUENCE</scope>
</reference>
<feature type="transmembrane region" description="Helical" evidence="3">
    <location>
        <begin position="199"/>
        <end position="216"/>
    </location>
</feature>
<name>A0A7R9LBP2_9ACAR</name>
<dbReference type="AlphaFoldDB" id="A0A7R9LBP2"/>
<evidence type="ECO:0000256" key="2">
    <source>
        <dbReference type="SAM" id="MobiDB-lite"/>
    </source>
</evidence>
<feature type="transmembrane region" description="Helical" evidence="3">
    <location>
        <begin position="167"/>
        <end position="187"/>
    </location>
</feature>
<dbReference type="EMBL" id="CAJPVJ010000231">
    <property type="protein sequence ID" value="CAG2161778.1"/>
    <property type="molecule type" value="Genomic_DNA"/>
</dbReference>
<feature type="region of interest" description="Disordered" evidence="2">
    <location>
        <begin position="55"/>
        <end position="76"/>
    </location>
</feature>
<gene>
    <name evidence="4" type="ORF">ONB1V03_LOCUS1380</name>
</gene>
<feature type="transmembrane region" description="Helical" evidence="3">
    <location>
        <begin position="463"/>
        <end position="485"/>
    </location>
</feature>
<evidence type="ECO:0000256" key="3">
    <source>
        <dbReference type="SAM" id="Phobius"/>
    </source>
</evidence>
<dbReference type="PANTHER" id="PTHR11388">
    <property type="entry name" value="ORGANIC ANION TRANSPORTER"/>
    <property type="match status" value="1"/>
</dbReference>
<keyword evidence="3" id="KW-1133">Transmembrane helix</keyword>
<dbReference type="InterPro" id="IPR036259">
    <property type="entry name" value="MFS_trans_sf"/>
</dbReference>
<accession>A0A7R9LBP2</accession>
<dbReference type="SUPFAM" id="SSF103473">
    <property type="entry name" value="MFS general substrate transporter"/>
    <property type="match status" value="1"/>
</dbReference>
<dbReference type="GO" id="GO:0015347">
    <property type="term" value="F:sodium-independent organic anion transmembrane transporter activity"/>
    <property type="evidence" value="ECO:0007669"/>
    <property type="project" value="TreeGrafter"/>
</dbReference>
<keyword evidence="3" id="KW-0472">Membrane</keyword>
<dbReference type="Gene3D" id="1.20.1250.20">
    <property type="entry name" value="MFS general substrate transporter like domains"/>
    <property type="match status" value="1"/>
</dbReference>
<dbReference type="Pfam" id="PF03137">
    <property type="entry name" value="OATP"/>
    <property type="match status" value="1"/>
</dbReference>
<keyword evidence="3" id="KW-0812">Transmembrane</keyword>
<proteinExistence type="predicted"/>
<dbReference type="EMBL" id="OC915056">
    <property type="protein sequence ID" value="CAD7638405.1"/>
    <property type="molecule type" value="Genomic_DNA"/>
</dbReference>
<evidence type="ECO:0000256" key="1">
    <source>
        <dbReference type="ARBA" id="ARBA00023157"/>
    </source>
</evidence>
<feature type="transmembrane region" description="Helical" evidence="3">
    <location>
        <begin position="366"/>
        <end position="388"/>
    </location>
</feature>
<dbReference type="OrthoDB" id="5062115at2759"/>
<evidence type="ECO:0008006" key="6">
    <source>
        <dbReference type="Google" id="ProtNLM"/>
    </source>
</evidence>
<evidence type="ECO:0000313" key="4">
    <source>
        <dbReference type="EMBL" id="CAD7638405.1"/>
    </source>
</evidence>